<reference evidence="2" key="1">
    <citation type="journal article" date="2020" name="Stud. Mycol.">
        <title>101 Dothideomycetes genomes: a test case for predicting lifestyles and emergence of pathogens.</title>
        <authorList>
            <person name="Haridas S."/>
            <person name="Albert R."/>
            <person name="Binder M."/>
            <person name="Bloem J."/>
            <person name="Labutti K."/>
            <person name="Salamov A."/>
            <person name="Andreopoulos B."/>
            <person name="Baker S."/>
            <person name="Barry K."/>
            <person name="Bills G."/>
            <person name="Bluhm B."/>
            <person name="Cannon C."/>
            <person name="Castanera R."/>
            <person name="Culley D."/>
            <person name="Daum C."/>
            <person name="Ezra D."/>
            <person name="Gonzalez J."/>
            <person name="Henrissat B."/>
            <person name="Kuo A."/>
            <person name="Liang C."/>
            <person name="Lipzen A."/>
            <person name="Lutzoni F."/>
            <person name="Magnuson J."/>
            <person name="Mondo S."/>
            <person name="Nolan M."/>
            <person name="Ohm R."/>
            <person name="Pangilinan J."/>
            <person name="Park H.-J."/>
            <person name="Ramirez L."/>
            <person name="Alfaro M."/>
            <person name="Sun H."/>
            <person name="Tritt A."/>
            <person name="Yoshinaga Y."/>
            <person name="Zwiers L.-H."/>
            <person name="Turgeon B."/>
            <person name="Goodwin S."/>
            <person name="Spatafora J."/>
            <person name="Crous P."/>
            <person name="Grigoriev I."/>
        </authorList>
    </citation>
    <scope>NUCLEOTIDE SEQUENCE</scope>
    <source>
        <strain evidence="2">Tuck. ex Michener</strain>
    </source>
</reference>
<evidence type="ECO:0000313" key="3">
    <source>
        <dbReference type="Proteomes" id="UP000800092"/>
    </source>
</evidence>
<dbReference type="Proteomes" id="UP000800092">
    <property type="component" value="Unassembled WGS sequence"/>
</dbReference>
<accession>A0A6A6GYU8</accession>
<dbReference type="EMBL" id="ML991836">
    <property type="protein sequence ID" value="KAF2230768.1"/>
    <property type="molecule type" value="Genomic_DNA"/>
</dbReference>
<evidence type="ECO:0000256" key="1">
    <source>
        <dbReference type="SAM" id="MobiDB-lite"/>
    </source>
</evidence>
<feature type="compositionally biased region" description="Low complexity" evidence="1">
    <location>
        <begin position="66"/>
        <end position="103"/>
    </location>
</feature>
<dbReference type="AlphaFoldDB" id="A0A6A6GYU8"/>
<gene>
    <name evidence="2" type="ORF">EV356DRAFT_519413</name>
</gene>
<feature type="region of interest" description="Disordered" evidence="1">
    <location>
        <begin position="23"/>
        <end position="178"/>
    </location>
</feature>
<dbReference type="OrthoDB" id="10642950at2759"/>
<keyword evidence="3" id="KW-1185">Reference proteome</keyword>
<name>A0A6A6GYU8_VIRVR</name>
<evidence type="ECO:0000313" key="2">
    <source>
        <dbReference type="EMBL" id="KAF2230768.1"/>
    </source>
</evidence>
<protein>
    <submittedName>
        <fullName evidence="2">Uncharacterized protein</fullName>
    </submittedName>
</protein>
<feature type="compositionally biased region" description="Polar residues" evidence="1">
    <location>
        <begin position="151"/>
        <end position="178"/>
    </location>
</feature>
<sequence>MPVRPPQINWAIFTNPDPFRPHCVESMSGSPEMAESMPSISPTAPVMRDIEMLCKPRDSLVSSQPVSDSPPLSSAPSHLSPLSSSDTDTSVDSDTLVDSTMVSPQNSDPLQPPAYDSLPTKAKYSPPRIIPLQPSRPLKTPSIKRIISGPRNATPSSNAMAIDRSTSGDETPNTTASCNSRSNLCPMLSTISVNTKNSHFSSRFASFSSSTPDDYIIRTDKPADFPYLVHAYPLKEPSPEEPMAEAIYAEVSRSTIVPVMTIVHEGNGRSYYVRPTMETSERASRVLERYGTWL</sequence>
<proteinExistence type="predicted"/>
<organism evidence="2 3">
    <name type="scientific">Viridothelium virens</name>
    <name type="common">Speckled blister lichen</name>
    <name type="synonym">Trypethelium virens</name>
    <dbReference type="NCBI Taxonomy" id="1048519"/>
    <lineage>
        <taxon>Eukaryota</taxon>
        <taxon>Fungi</taxon>
        <taxon>Dikarya</taxon>
        <taxon>Ascomycota</taxon>
        <taxon>Pezizomycotina</taxon>
        <taxon>Dothideomycetes</taxon>
        <taxon>Dothideomycetes incertae sedis</taxon>
        <taxon>Trypetheliales</taxon>
        <taxon>Trypetheliaceae</taxon>
        <taxon>Viridothelium</taxon>
    </lineage>
</organism>
<feature type="compositionally biased region" description="Basic and acidic residues" evidence="1">
    <location>
        <begin position="48"/>
        <end position="58"/>
    </location>
</feature>